<evidence type="ECO:0000313" key="13">
    <source>
        <dbReference type="Proteomes" id="UP000823775"/>
    </source>
</evidence>
<dbReference type="EMBL" id="JACEIK010000053">
    <property type="protein sequence ID" value="MCD7448159.1"/>
    <property type="molecule type" value="Genomic_DNA"/>
</dbReference>
<evidence type="ECO:0000256" key="1">
    <source>
        <dbReference type="ARBA" id="ARBA00004162"/>
    </source>
</evidence>
<dbReference type="PANTHER" id="PTHR47982:SF8">
    <property type="entry name" value="NON-SPECIFIC SERINE_THREONINE PROTEIN KINASE"/>
    <property type="match status" value="1"/>
</dbReference>
<protein>
    <recommendedName>
        <fullName evidence="2">non-specific serine/threonine protein kinase</fullName>
        <ecNumber evidence="2">2.7.11.1</ecNumber>
    </recommendedName>
</protein>
<evidence type="ECO:0000256" key="8">
    <source>
        <dbReference type="ARBA" id="ARBA00022989"/>
    </source>
</evidence>
<name>A0ABS8RMW8_DATST</name>
<accession>A0ABS8RMW8</accession>
<evidence type="ECO:0000313" key="12">
    <source>
        <dbReference type="EMBL" id="MCD7448159.1"/>
    </source>
</evidence>
<comment type="catalytic activity">
    <reaction evidence="11">
        <text>L-seryl-[protein] + ATP = O-phospho-L-seryl-[protein] + ADP + H(+)</text>
        <dbReference type="Rhea" id="RHEA:17989"/>
        <dbReference type="Rhea" id="RHEA-COMP:9863"/>
        <dbReference type="Rhea" id="RHEA-COMP:11604"/>
        <dbReference type="ChEBI" id="CHEBI:15378"/>
        <dbReference type="ChEBI" id="CHEBI:29999"/>
        <dbReference type="ChEBI" id="CHEBI:30616"/>
        <dbReference type="ChEBI" id="CHEBI:83421"/>
        <dbReference type="ChEBI" id="CHEBI:456216"/>
        <dbReference type="EC" id="2.7.11.1"/>
    </reaction>
</comment>
<keyword evidence="7" id="KW-0067">ATP-binding</keyword>
<gene>
    <name evidence="12" type="ORF">HAX54_038715</name>
</gene>
<evidence type="ECO:0000256" key="3">
    <source>
        <dbReference type="ARBA" id="ARBA00022527"/>
    </source>
</evidence>
<reference evidence="12 13" key="1">
    <citation type="journal article" date="2021" name="BMC Genomics">
        <title>Datura genome reveals duplications of psychoactive alkaloid biosynthetic genes and high mutation rate following tissue culture.</title>
        <authorList>
            <person name="Rajewski A."/>
            <person name="Carter-House D."/>
            <person name="Stajich J."/>
            <person name="Litt A."/>
        </authorList>
    </citation>
    <scope>NUCLEOTIDE SEQUENCE [LARGE SCALE GENOMIC DNA]</scope>
    <source>
        <strain evidence="12">AR-01</strain>
    </source>
</reference>
<keyword evidence="3" id="KW-0418">Kinase</keyword>
<evidence type="ECO:0000256" key="2">
    <source>
        <dbReference type="ARBA" id="ARBA00012513"/>
    </source>
</evidence>
<keyword evidence="4" id="KW-0808">Transferase</keyword>
<evidence type="ECO:0000256" key="10">
    <source>
        <dbReference type="ARBA" id="ARBA00047899"/>
    </source>
</evidence>
<keyword evidence="9" id="KW-0472">Membrane</keyword>
<comment type="caution">
    <text evidence="12">The sequence shown here is derived from an EMBL/GenBank/DDBJ whole genome shotgun (WGS) entry which is preliminary data.</text>
</comment>
<evidence type="ECO:0000256" key="7">
    <source>
        <dbReference type="ARBA" id="ARBA00022840"/>
    </source>
</evidence>
<keyword evidence="13" id="KW-1185">Reference proteome</keyword>
<evidence type="ECO:0000256" key="5">
    <source>
        <dbReference type="ARBA" id="ARBA00022692"/>
    </source>
</evidence>
<keyword evidence="8" id="KW-1133">Transmembrane helix</keyword>
<keyword evidence="5" id="KW-0812">Transmembrane</keyword>
<comment type="catalytic activity">
    <reaction evidence="10">
        <text>L-threonyl-[protein] + ATP = O-phospho-L-threonyl-[protein] + ADP + H(+)</text>
        <dbReference type="Rhea" id="RHEA:46608"/>
        <dbReference type="Rhea" id="RHEA-COMP:11060"/>
        <dbReference type="Rhea" id="RHEA-COMP:11605"/>
        <dbReference type="ChEBI" id="CHEBI:15378"/>
        <dbReference type="ChEBI" id="CHEBI:30013"/>
        <dbReference type="ChEBI" id="CHEBI:30616"/>
        <dbReference type="ChEBI" id="CHEBI:61977"/>
        <dbReference type="ChEBI" id="CHEBI:456216"/>
        <dbReference type="EC" id="2.7.11.1"/>
    </reaction>
</comment>
<evidence type="ECO:0000256" key="11">
    <source>
        <dbReference type="ARBA" id="ARBA00048679"/>
    </source>
</evidence>
<sequence length="201" mass="22700">MVYTLMTLKSELLEVEILYDLEDIATFMVLILQYGKAVGEAFGYRGSDAGNFDTLADPRLDKNYDTTEMTRMVTCAAVCVRHLARRRPRMSQLALAQQKLDYAIVRALEGNLPLDELNEGLRPGHSGIYESYGSSDFDARAVQRRPKKFRKMALESQAQNSSEWKGLPANLVGIPLVQVVKAYEQLKILPPSVWKVDEKLE</sequence>
<dbReference type="InterPro" id="IPR047117">
    <property type="entry name" value="PERK1-13-like"/>
</dbReference>
<comment type="subcellular location">
    <subcellularLocation>
        <location evidence="1">Cell membrane</location>
        <topology evidence="1">Single-pass membrane protein</topology>
    </subcellularLocation>
</comment>
<keyword evidence="6" id="KW-0547">Nucleotide-binding</keyword>
<dbReference type="Proteomes" id="UP000823775">
    <property type="component" value="Unassembled WGS sequence"/>
</dbReference>
<proteinExistence type="predicted"/>
<dbReference type="PANTHER" id="PTHR47982">
    <property type="entry name" value="PROLINE-RICH RECEPTOR-LIKE PROTEIN KINASE PERK4"/>
    <property type="match status" value="1"/>
</dbReference>
<organism evidence="12 13">
    <name type="scientific">Datura stramonium</name>
    <name type="common">Jimsonweed</name>
    <name type="synonym">Common thornapple</name>
    <dbReference type="NCBI Taxonomy" id="4076"/>
    <lineage>
        <taxon>Eukaryota</taxon>
        <taxon>Viridiplantae</taxon>
        <taxon>Streptophyta</taxon>
        <taxon>Embryophyta</taxon>
        <taxon>Tracheophyta</taxon>
        <taxon>Spermatophyta</taxon>
        <taxon>Magnoliopsida</taxon>
        <taxon>eudicotyledons</taxon>
        <taxon>Gunneridae</taxon>
        <taxon>Pentapetalae</taxon>
        <taxon>asterids</taxon>
        <taxon>lamiids</taxon>
        <taxon>Solanales</taxon>
        <taxon>Solanaceae</taxon>
        <taxon>Solanoideae</taxon>
        <taxon>Datureae</taxon>
        <taxon>Datura</taxon>
    </lineage>
</organism>
<evidence type="ECO:0000256" key="6">
    <source>
        <dbReference type="ARBA" id="ARBA00022741"/>
    </source>
</evidence>
<dbReference type="EC" id="2.7.11.1" evidence="2"/>
<evidence type="ECO:0000256" key="9">
    <source>
        <dbReference type="ARBA" id="ARBA00023136"/>
    </source>
</evidence>
<keyword evidence="3" id="KW-0723">Serine/threonine-protein kinase</keyword>
<evidence type="ECO:0000256" key="4">
    <source>
        <dbReference type="ARBA" id="ARBA00022679"/>
    </source>
</evidence>